<dbReference type="EC" id="2.7.13.3" evidence="3"/>
<dbReference type="PRINTS" id="PR00344">
    <property type="entry name" value="BCTRLSENSOR"/>
</dbReference>
<protein>
    <recommendedName>
        <fullName evidence="3">histidine kinase</fullName>
        <ecNumber evidence="3">2.7.13.3</ecNumber>
    </recommendedName>
</protein>
<dbReference type="Pfam" id="PF02518">
    <property type="entry name" value="HATPase_c"/>
    <property type="match status" value="1"/>
</dbReference>
<keyword evidence="5" id="KW-0808">Transferase</keyword>
<keyword evidence="8 10" id="KW-1133">Transmembrane helix</keyword>
<reference evidence="13 14" key="2">
    <citation type="submission" date="2020-03" db="EMBL/GenBank/DDBJ databases">
        <authorList>
            <person name="Ichikawa N."/>
            <person name="Kimura A."/>
            <person name="Kitahashi Y."/>
            <person name="Uohara A."/>
        </authorList>
    </citation>
    <scope>NUCLEOTIDE SEQUENCE [LARGE SCALE GENOMIC DNA]</scope>
    <source>
        <strain evidence="13 14">NBRC 107702</strain>
    </source>
</reference>
<dbReference type="InterPro" id="IPR036097">
    <property type="entry name" value="HisK_dim/P_sf"/>
</dbReference>
<dbReference type="Gene3D" id="6.10.340.10">
    <property type="match status" value="1"/>
</dbReference>
<dbReference type="SUPFAM" id="SSF55874">
    <property type="entry name" value="ATPase domain of HSP90 chaperone/DNA topoisomerase II/histidine kinase"/>
    <property type="match status" value="1"/>
</dbReference>
<dbReference type="InterPro" id="IPR050736">
    <property type="entry name" value="Sensor_HK_Regulatory"/>
</dbReference>
<keyword evidence="9" id="KW-0902">Two-component regulatory system</keyword>
<evidence type="ECO:0000256" key="7">
    <source>
        <dbReference type="ARBA" id="ARBA00022777"/>
    </source>
</evidence>
<dbReference type="GO" id="GO:0000155">
    <property type="term" value="F:phosphorelay sensor kinase activity"/>
    <property type="evidence" value="ECO:0007669"/>
    <property type="project" value="InterPro"/>
</dbReference>
<evidence type="ECO:0000256" key="3">
    <source>
        <dbReference type="ARBA" id="ARBA00012438"/>
    </source>
</evidence>
<dbReference type="RefSeq" id="WP_173034840.1">
    <property type="nucleotide sequence ID" value="NZ_AP022870.1"/>
</dbReference>
<evidence type="ECO:0000313" key="14">
    <source>
        <dbReference type="Proteomes" id="UP000502508"/>
    </source>
</evidence>
<evidence type="ECO:0000259" key="12">
    <source>
        <dbReference type="PROSITE" id="PS50885"/>
    </source>
</evidence>
<dbReference type="Pfam" id="PF00512">
    <property type="entry name" value="HisKA"/>
    <property type="match status" value="1"/>
</dbReference>
<comment type="catalytic activity">
    <reaction evidence="1">
        <text>ATP + protein L-histidine = ADP + protein N-phospho-L-histidine.</text>
        <dbReference type="EC" id="2.7.13.3"/>
    </reaction>
</comment>
<comment type="subcellular location">
    <subcellularLocation>
        <location evidence="2">Cell membrane</location>
    </subcellularLocation>
</comment>
<dbReference type="InterPro" id="IPR004358">
    <property type="entry name" value="Sig_transdc_His_kin-like_C"/>
</dbReference>
<evidence type="ECO:0000256" key="5">
    <source>
        <dbReference type="ARBA" id="ARBA00022679"/>
    </source>
</evidence>
<dbReference type="CDD" id="cd06225">
    <property type="entry name" value="HAMP"/>
    <property type="match status" value="1"/>
</dbReference>
<gene>
    <name evidence="13" type="ORF">Pflav_016040</name>
</gene>
<dbReference type="AlphaFoldDB" id="A0A6F8XMY8"/>
<organism evidence="13 14">
    <name type="scientific">Phytohabitans flavus</name>
    <dbReference type="NCBI Taxonomy" id="1076124"/>
    <lineage>
        <taxon>Bacteria</taxon>
        <taxon>Bacillati</taxon>
        <taxon>Actinomycetota</taxon>
        <taxon>Actinomycetes</taxon>
        <taxon>Micromonosporales</taxon>
        <taxon>Micromonosporaceae</taxon>
    </lineage>
</organism>
<dbReference type="CDD" id="cd00082">
    <property type="entry name" value="HisKA"/>
    <property type="match status" value="1"/>
</dbReference>
<dbReference type="Gene3D" id="1.10.287.130">
    <property type="match status" value="1"/>
</dbReference>
<dbReference type="PANTHER" id="PTHR43711">
    <property type="entry name" value="TWO-COMPONENT HISTIDINE KINASE"/>
    <property type="match status" value="1"/>
</dbReference>
<dbReference type="InterPro" id="IPR003594">
    <property type="entry name" value="HATPase_dom"/>
</dbReference>
<keyword evidence="14" id="KW-1185">Reference proteome</keyword>
<evidence type="ECO:0000259" key="11">
    <source>
        <dbReference type="PROSITE" id="PS50109"/>
    </source>
</evidence>
<proteinExistence type="predicted"/>
<reference evidence="13 14" key="1">
    <citation type="submission" date="2020-03" db="EMBL/GenBank/DDBJ databases">
        <title>Whole genome shotgun sequence of Phytohabitans flavus NBRC 107702.</title>
        <authorList>
            <person name="Komaki H."/>
            <person name="Tamura T."/>
        </authorList>
    </citation>
    <scope>NUCLEOTIDE SEQUENCE [LARGE SCALE GENOMIC DNA]</scope>
    <source>
        <strain evidence="13 14">NBRC 107702</strain>
    </source>
</reference>
<dbReference type="InterPro" id="IPR003660">
    <property type="entry name" value="HAMP_dom"/>
</dbReference>
<dbReference type="GO" id="GO:0005886">
    <property type="term" value="C:plasma membrane"/>
    <property type="evidence" value="ECO:0007669"/>
    <property type="project" value="UniProtKB-SubCell"/>
</dbReference>
<sequence length="613" mass="64795">MSRDLPLRSSLLVRLLALAVLVAVGSIAATAWLAARTTTGAIRQEQGQAIADDARIYDTLLGYAATHPDWKGVDATVRQLGAQVGRRIALTDGSGAAIADSMPEAGPLPTKPSATIDALSVDTALAPRADGSGDRIDPRVTGPYLLPPGERATLRDAADQAVHCLRVRVGIDAVVVDGPTGRPRVDTPGTDLASNEGCLSLRATLATATATENKALAQLNGQVNTCLARRQLPPVRLGLGPTWTWQQLAPSPVDQETRIPPAPDPDANRAANTCVGSSQREQLAPYVAPPVTLFVSSPTGNTPTGFTISRANQARIAGVTSLVLLVTVGITVLAGVRLVRPLHALIGAAQRMRDGDITARVRVTGRDEIARLATVFNDMSERRERLEQLRRAMVNDVAHEMRTPVSNIRGWLEAAQDGVATADQRLISSLLEEALLLQHVIDDLRDLAAADAGELWLHPQQVYLADLVDQVVDAHRAQADQVGVTLTPRTDRDQELYADPVRLRQAVGNLVTNAIRHTPAGGAVTIAAHPDGAGATIAVTDTGSGISAEDLPHVFERFWRAEKSRSRQTGGSGLGLSIVRKLVEAHGGTITATSTLGKGSTFTLHLPGTPPPT</sequence>
<evidence type="ECO:0000256" key="8">
    <source>
        <dbReference type="ARBA" id="ARBA00022989"/>
    </source>
</evidence>
<evidence type="ECO:0000256" key="2">
    <source>
        <dbReference type="ARBA" id="ARBA00004236"/>
    </source>
</evidence>
<name>A0A6F8XMY8_9ACTN</name>
<dbReference type="PROSITE" id="PS50885">
    <property type="entry name" value="HAMP"/>
    <property type="match status" value="1"/>
</dbReference>
<dbReference type="CDD" id="cd00075">
    <property type="entry name" value="HATPase"/>
    <property type="match status" value="1"/>
</dbReference>
<dbReference type="InterPro" id="IPR003661">
    <property type="entry name" value="HisK_dim/P_dom"/>
</dbReference>
<dbReference type="Gene3D" id="3.30.565.10">
    <property type="entry name" value="Histidine kinase-like ATPase, C-terminal domain"/>
    <property type="match status" value="1"/>
</dbReference>
<keyword evidence="10" id="KW-0472">Membrane</keyword>
<keyword evidence="4" id="KW-0597">Phosphoprotein</keyword>
<dbReference type="InterPro" id="IPR036890">
    <property type="entry name" value="HATPase_C_sf"/>
</dbReference>
<dbReference type="SMART" id="SM00388">
    <property type="entry name" value="HisKA"/>
    <property type="match status" value="1"/>
</dbReference>
<dbReference type="SUPFAM" id="SSF47384">
    <property type="entry name" value="Homodimeric domain of signal transducing histidine kinase"/>
    <property type="match status" value="1"/>
</dbReference>
<dbReference type="PANTHER" id="PTHR43711:SF1">
    <property type="entry name" value="HISTIDINE KINASE 1"/>
    <property type="match status" value="1"/>
</dbReference>
<dbReference type="FunFam" id="3.30.565.10:FF:000006">
    <property type="entry name" value="Sensor histidine kinase WalK"/>
    <property type="match status" value="1"/>
</dbReference>
<feature type="domain" description="HAMP" evidence="12">
    <location>
        <begin position="336"/>
        <end position="388"/>
    </location>
</feature>
<feature type="transmembrane region" description="Helical" evidence="10">
    <location>
        <begin position="316"/>
        <end position="336"/>
    </location>
</feature>
<dbReference type="Pfam" id="PF00672">
    <property type="entry name" value="HAMP"/>
    <property type="match status" value="1"/>
</dbReference>
<accession>A0A6F8XMY8</accession>
<dbReference type="Proteomes" id="UP000502508">
    <property type="component" value="Chromosome"/>
</dbReference>
<dbReference type="EMBL" id="AP022870">
    <property type="protein sequence ID" value="BCB75194.1"/>
    <property type="molecule type" value="Genomic_DNA"/>
</dbReference>
<dbReference type="KEGG" id="pfla:Pflav_016040"/>
<dbReference type="SMART" id="SM00304">
    <property type="entry name" value="HAMP"/>
    <property type="match status" value="1"/>
</dbReference>
<dbReference type="InterPro" id="IPR005467">
    <property type="entry name" value="His_kinase_dom"/>
</dbReference>
<feature type="transmembrane region" description="Helical" evidence="10">
    <location>
        <begin position="12"/>
        <end position="35"/>
    </location>
</feature>
<keyword evidence="6 10" id="KW-0812">Transmembrane</keyword>
<dbReference type="SUPFAM" id="SSF158472">
    <property type="entry name" value="HAMP domain-like"/>
    <property type="match status" value="1"/>
</dbReference>
<dbReference type="SMART" id="SM00387">
    <property type="entry name" value="HATPase_c"/>
    <property type="match status" value="1"/>
</dbReference>
<evidence type="ECO:0000256" key="10">
    <source>
        <dbReference type="SAM" id="Phobius"/>
    </source>
</evidence>
<evidence type="ECO:0000256" key="6">
    <source>
        <dbReference type="ARBA" id="ARBA00022692"/>
    </source>
</evidence>
<feature type="domain" description="Histidine kinase" evidence="11">
    <location>
        <begin position="396"/>
        <end position="610"/>
    </location>
</feature>
<dbReference type="PROSITE" id="PS50109">
    <property type="entry name" value="HIS_KIN"/>
    <property type="match status" value="1"/>
</dbReference>
<keyword evidence="7 13" id="KW-0418">Kinase</keyword>
<evidence type="ECO:0000313" key="13">
    <source>
        <dbReference type="EMBL" id="BCB75194.1"/>
    </source>
</evidence>
<evidence type="ECO:0000256" key="4">
    <source>
        <dbReference type="ARBA" id="ARBA00022553"/>
    </source>
</evidence>
<evidence type="ECO:0000256" key="9">
    <source>
        <dbReference type="ARBA" id="ARBA00023012"/>
    </source>
</evidence>
<evidence type="ECO:0000256" key="1">
    <source>
        <dbReference type="ARBA" id="ARBA00000085"/>
    </source>
</evidence>